<dbReference type="InterPro" id="IPR036942">
    <property type="entry name" value="Beta-barrel_TonB_sf"/>
</dbReference>
<protein>
    <submittedName>
        <fullName evidence="13">TonB-dependent receptor</fullName>
    </submittedName>
</protein>
<keyword evidence="2 8" id="KW-0813">Transport</keyword>
<keyword evidence="7 8" id="KW-0998">Cell outer membrane</keyword>
<dbReference type="GO" id="GO:0009279">
    <property type="term" value="C:cell outer membrane"/>
    <property type="evidence" value="ECO:0007669"/>
    <property type="project" value="UniProtKB-SubCell"/>
</dbReference>
<evidence type="ECO:0000313" key="14">
    <source>
        <dbReference type="Proteomes" id="UP000253782"/>
    </source>
</evidence>
<feature type="region of interest" description="Disordered" evidence="10">
    <location>
        <begin position="1"/>
        <end position="25"/>
    </location>
</feature>
<dbReference type="Pfam" id="PF07715">
    <property type="entry name" value="Plug"/>
    <property type="match status" value="1"/>
</dbReference>
<keyword evidence="5 9" id="KW-0798">TonB box</keyword>
<evidence type="ECO:0000256" key="8">
    <source>
        <dbReference type="PROSITE-ProRule" id="PRU01360"/>
    </source>
</evidence>
<feature type="compositionally biased region" description="Polar residues" evidence="10">
    <location>
        <begin position="1"/>
        <end position="16"/>
    </location>
</feature>
<evidence type="ECO:0000313" key="13">
    <source>
        <dbReference type="EMBL" id="RDD81391.1"/>
    </source>
</evidence>
<evidence type="ECO:0000256" key="4">
    <source>
        <dbReference type="ARBA" id="ARBA00022692"/>
    </source>
</evidence>
<comment type="caution">
    <text evidence="13">The sequence shown here is derived from an EMBL/GenBank/DDBJ whole genome shotgun (WGS) entry which is preliminary data.</text>
</comment>
<evidence type="ECO:0000256" key="6">
    <source>
        <dbReference type="ARBA" id="ARBA00023136"/>
    </source>
</evidence>
<proteinExistence type="inferred from homology"/>
<dbReference type="EMBL" id="QQAH01000011">
    <property type="protein sequence ID" value="RDD81391.1"/>
    <property type="molecule type" value="Genomic_DNA"/>
</dbReference>
<evidence type="ECO:0000259" key="11">
    <source>
        <dbReference type="Pfam" id="PF00593"/>
    </source>
</evidence>
<dbReference type="CDD" id="cd01347">
    <property type="entry name" value="ligand_gated_channel"/>
    <property type="match status" value="1"/>
</dbReference>
<keyword evidence="6 8" id="KW-0472">Membrane</keyword>
<dbReference type="Proteomes" id="UP000253782">
    <property type="component" value="Unassembled WGS sequence"/>
</dbReference>
<keyword evidence="13" id="KW-0675">Receptor</keyword>
<dbReference type="Gene3D" id="2.40.170.20">
    <property type="entry name" value="TonB-dependent receptor, beta-barrel domain"/>
    <property type="match status" value="1"/>
</dbReference>
<dbReference type="NCBIfam" id="TIGR01782">
    <property type="entry name" value="TonB-Xanth-Caul"/>
    <property type="match status" value="1"/>
</dbReference>
<dbReference type="AlphaFoldDB" id="A0A369ULI6"/>
<evidence type="ECO:0000256" key="5">
    <source>
        <dbReference type="ARBA" id="ARBA00023077"/>
    </source>
</evidence>
<dbReference type="PANTHER" id="PTHR40980:SF3">
    <property type="entry name" value="TONB-DEPENDENT RECEPTOR-LIKE BETA-BARREL DOMAIN-CONTAINING PROTEIN"/>
    <property type="match status" value="1"/>
</dbReference>
<dbReference type="InterPro" id="IPR039426">
    <property type="entry name" value="TonB-dep_rcpt-like"/>
</dbReference>
<keyword evidence="4 8" id="KW-0812">Transmembrane</keyword>
<reference evidence="13 14" key="1">
    <citation type="submission" date="2018-07" db="EMBL/GenBank/DDBJ databases">
        <title>Dyella tabacisoli L4-6T, whole genome shotgun sequence.</title>
        <authorList>
            <person name="Zhou X.-K."/>
            <person name="Li W.-J."/>
            <person name="Duan Y.-Q."/>
        </authorList>
    </citation>
    <scope>NUCLEOTIDE SEQUENCE [LARGE SCALE GENOMIC DNA]</scope>
    <source>
        <strain evidence="13 14">L4-6</strain>
    </source>
</reference>
<keyword evidence="3 8" id="KW-1134">Transmembrane beta strand</keyword>
<feature type="domain" description="TonB-dependent receptor-like beta-barrel" evidence="11">
    <location>
        <begin position="298"/>
        <end position="815"/>
    </location>
</feature>
<dbReference type="Pfam" id="PF00593">
    <property type="entry name" value="TonB_dep_Rec_b-barrel"/>
    <property type="match status" value="1"/>
</dbReference>
<sequence>MAQDAGNNQAGDNSQNDPHKTAKPVKELATVSVSGIRASLQKSIDIKRNADSIVDAITAEDVGKFPDTNVAESLSHLPGITVDRNFGEGEKVSILGTDPALNRLLLNGQTIAATNWAGDPNNPDSRSFNYSLLAPEIIGTAQVYKTPQARIDEGSIGGTVIVNTRRPLDLPVNTLTGTVSYGYNDRADKGKPNASVLYSWKNSDDTFGVLGSLMHSQKVLRREGTEVFGYQDINDPSHPFPKGVVPAGATGVYPTSINTALFQQERKRDGVSTGVQWKPNKSFELNFTGLYVVEKFNNFNQSHYGYWGDNPADATSLTMANGVATSGSYGKQAPTYLDGYLRNSKVKTGSLNLRADWYGEGWDASSQVGYTSSQGGSQGIYSLAFKTLGGYNYTLDGKHPVVNYNTPPTDAAAAVTQSVGLNYSPQYDRERYFQFDFSHDVAWWMFTQLQVGIKATNHSTGQSSYNGAFGTLDGSTTLAQLAGGLTPSGFLDGLTASQDMRQWTTISPGALRSFVDSLPGASTPRLSQSGTFGINEHNRAAYLQANFSGNQYRGNIGVRYVHTRDGITGYNFIGNGAYASVDVANSYNDWLPSFNFAYDLRDDLTLRFAAAKVIARPRYQDMSPYVATDDRTLYASSGNPGLKPYKSTNYDASAEWYFTPSSLLSAELFFRNISQYVLSLNRDLPLYNLTEHRTDIYHVNLPVNAGNAKVKGISLTYQGDLGAGFGVAANYTYSGADTTNGYNLPYNSKNAYNLTPYFEQGAWSARVNLGWRSAYFTSIGHLNARQMTDSFTELDASVGYQINKNLRVSLDATNLLDETYYSYDGTPNLPYNTYKNGRTYMLGLNFKL</sequence>
<evidence type="ECO:0000256" key="2">
    <source>
        <dbReference type="ARBA" id="ARBA00022448"/>
    </source>
</evidence>
<dbReference type="RefSeq" id="WP_114846107.1">
    <property type="nucleotide sequence ID" value="NZ_JBHSPE010000020.1"/>
</dbReference>
<comment type="subcellular location">
    <subcellularLocation>
        <location evidence="1 8">Cell outer membrane</location>
        <topology evidence="1 8">Multi-pass membrane protein</topology>
    </subcellularLocation>
</comment>
<feature type="domain" description="TonB-dependent receptor plug" evidence="12">
    <location>
        <begin position="47"/>
        <end position="159"/>
    </location>
</feature>
<evidence type="ECO:0000259" key="12">
    <source>
        <dbReference type="Pfam" id="PF07715"/>
    </source>
</evidence>
<dbReference type="InterPro" id="IPR037066">
    <property type="entry name" value="Plug_dom_sf"/>
</dbReference>
<evidence type="ECO:0000256" key="7">
    <source>
        <dbReference type="ARBA" id="ARBA00023237"/>
    </source>
</evidence>
<evidence type="ECO:0000256" key="3">
    <source>
        <dbReference type="ARBA" id="ARBA00022452"/>
    </source>
</evidence>
<dbReference type="OrthoDB" id="8727862at2"/>
<evidence type="ECO:0000256" key="10">
    <source>
        <dbReference type="SAM" id="MobiDB-lite"/>
    </source>
</evidence>
<evidence type="ECO:0000256" key="9">
    <source>
        <dbReference type="RuleBase" id="RU003357"/>
    </source>
</evidence>
<evidence type="ECO:0000256" key="1">
    <source>
        <dbReference type="ARBA" id="ARBA00004571"/>
    </source>
</evidence>
<dbReference type="InterPro" id="IPR000531">
    <property type="entry name" value="Beta-barrel_TonB"/>
</dbReference>
<keyword evidence="14" id="KW-1185">Reference proteome</keyword>
<organism evidence="13 14">
    <name type="scientific">Dyella tabacisoli</name>
    <dbReference type="NCBI Taxonomy" id="2282381"/>
    <lineage>
        <taxon>Bacteria</taxon>
        <taxon>Pseudomonadati</taxon>
        <taxon>Pseudomonadota</taxon>
        <taxon>Gammaproteobacteria</taxon>
        <taxon>Lysobacterales</taxon>
        <taxon>Rhodanobacteraceae</taxon>
        <taxon>Dyella</taxon>
    </lineage>
</organism>
<dbReference type="PANTHER" id="PTHR40980">
    <property type="entry name" value="PLUG DOMAIN-CONTAINING PROTEIN"/>
    <property type="match status" value="1"/>
</dbReference>
<dbReference type="PROSITE" id="PS52016">
    <property type="entry name" value="TONB_DEPENDENT_REC_3"/>
    <property type="match status" value="1"/>
</dbReference>
<name>A0A369ULI6_9GAMM</name>
<dbReference type="InterPro" id="IPR012910">
    <property type="entry name" value="Plug_dom"/>
</dbReference>
<dbReference type="SUPFAM" id="SSF56935">
    <property type="entry name" value="Porins"/>
    <property type="match status" value="1"/>
</dbReference>
<dbReference type="Gene3D" id="2.170.130.10">
    <property type="entry name" value="TonB-dependent receptor, plug domain"/>
    <property type="match status" value="1"/>
</dbReference>
<accession>A0A369ULI6</accession>
<comment type="similarity">
    <text evidence="8 9">Belongs to the TonB-dependent receptor family.</text>
</comment>
<gene>
    <name evidence="13" type="ORF">DVJ77_13155</name>
</gene>
<dbReference type="InterPro" id="IPR010104">
    <property type="entry name" value="TonB_rcpt_bac"/>
</dbReference>